<dbReference type="Gene3D" id="6.20.150.10">
    <property type="match status" value="1"/>
</dbReference>
<dbReference type="Proteomes" id="UP001156701">
    <property type="component" value="Unassembled WGS sequence"/>
</dbReference>
<dbReference type="Gene3D" id="2.40.50.230">
    <property type="entry name" value="Gp5 N-terminal domain"/>
    <property type="match status" value="1"/>
</dbReference>
<reference evidence="3" key="1">
    <citation type="submission" date="2023-03" db="EMBL/GenBank/DDBJ databases">
        <title>a new species belonging to Providencia genus.</title>
        <authorList>
            <person name="Yang W."/>
            <person name="Hu F."/>
            <person name="Shen S."/>
            <person name="Ding L."/>
            <person name="Yin D."/>
        </authorList>
    </citation>
    <scope>NUCLEOTIDE SEQUENCE</scope>
    <source>
        <strain evidence="3">CRE-3FA-0001</strain>
    </source>
</reference>
<gene>
    <name evidence="3" type="ORF">P7V44_01420</name>
</gene>
<dbReference type="InterPro" id="IPR044033">
    <property type="entry name" value="GpV-like_apex"/>
</dbReference>
<sequence length="209" mass="22318">MSLQELYRLLSNLFRQGVVTEVDLDNDCCRVQVGELVTDWIRWLVHRAGESRSYWAPTVGEQVLIGAIGGELTTGFVLGSLYSNANPAPIHSANALHHTFPDGAVIEYEPENGTLKAVGIKKAVIEASEEISAITQKVICKASVEIKLDTPNVICTNNLTTGTLNVEKGGEMTGNFNHNGGSITSNGVVIHTHQHGGVRSGGDTSGKPV</sequence>
<name>A0AA42K156_9GAMM</name>
<dbReference type="NCBIfam" id="TIGR01644">
    <property type="entry name" value="phage_P2_V"/>
    <property type="match status" value="1"/>
</dbReference>
<evidence type="ECO:0000259" key="1">
    <source>
        <dbReference type="Pfam" id="PF04717"/>
    </source>
</evidence>
<dbReference type="AlphaFoldDB" id="A0AA42K156"/>
<dbReference type="InterPro" id="IPR040629">
    <property type="entry name" value="Phage_spike"/>
</dbReference>
<dbReference type="InterPro" id="IPR013046">
    <property type="entry name" value="GpV/Gp45"/>
</dbReference>
<evidence type="ECO:0000313" key="3">
    <source>
        <dbReference type="EMBL" id="MDG4694895.1"/>
    </source>
</evidence>
<organism evidence="3 4">
    <name type="scientific">Providencia huashanensis</name>
    <dbReference type="NCBI Taxonomy" id="3037798"/>
    <lineage>
        <taxon>Bacteria</taxon>
        <taxon>Pseudomonadati</taxon>
        <taxon>Pseudomonadota</taxon>
        <taxon>Gammaproteobacteria</taxon>
        <taxon>Enterobacterales</taxon>
        <taxon>Morganellaceae</taxon>
        <taxon>Providencia</taxon>
    </lineage>
</organism>
<feature type="domain" description="Gp5/Type VI secretion system Vgr protein OB-fold" evidence="1">
    <location>
        <begin position="15"/>
        <end position="82"/>
    </location>
</feature>
<protein>
    <submittedName>
        <fullName evidence="3">Phage baseplate assembly protein V</fullName>
    </submittedName>
</protein>
<comment type="caution">
    <text evidence="3">The sequence shown here is derived from an EMBL/GenBank/DDBJ whole genome shotgun (WGS) entry which is preliminary data.</text>
</comment>
<feature type="domain" description="Phage spike trimer" evidence="2">
    <location>
        <begin position="135"/>
        <end position="186"/>
    </location>
</feature>
<accession>A0AA42K156</accession>
<dbReference type="EMBL" id="JARRYG010000001">
    <property type="protein sequence ID" value="MDG4694895.1"/>
    <property type="molecule type" value="Genomic_DNA"/>
</dbReference>
<dbReference type="InterPro" id="IPR006531">
    <property type="entry name" value="Gp5/Vgr_OB"/>
</dbReference>
<dbReference type="InterPro" id="IPR037026">
    <property type="entry name" value="Vgr_OB-fold_dom_sf"/>
</dbReference>
<proteinExistence type="predicted"/>
<dbReference type="Pfam" id="PF18715">
    <property type="entry name" value="Phage_spike"/>
    <property type="match status" value="1"/>
</dbReference>
<evidence type="ECO:0000259" key="2">
    <source>
        <dbReference type="Pfam" id="PF18715"/>
    </source>
</evidence>
<dbReference type="RefSeq" id="WP_181469281.1">
    <property type="nucleotide sequence ID" value="NZ_JARRYG010000001.1"/>
</dbReference>
<evidence type="ECO:0000313" key="4">
    <source>
        <dbReference type="Proteomes" id="UP001156701"/>
    </source>
</evidence>
<dbReference type="Pfam" id="PF18946">
    <property type="entry name" value="Apex"/>
    <property type="match status" value="1"/>
</dbReference>
<dbReference type="Pfam" id="PF04717">
    <property type="entry name" value="Phage_base_V"/>
    <property type="match status" value="1"/>
</dbReference>